<evidence type="ECO:0000313" key="8">
    <source>
        <dbReference type="EMBL" id="MBB5850530.1"/>
    </source>
</evidence>
<evidence type="ECO:0000259" key="7">
    <source>
        <dbReference type="SMART" id="SM01005"/>
    </source>
</evidence>
<dbReference type="InterPro" id="IPR009006">
    <property type="entry name" value="Ala_racemase/Decarboxylase_C"/>
</dbReference>
<feature type="domain" description="Alanine racemase C-terminal" evidence="7">
    <location>
        <begin position="239"/>
        <end position="369"/>
    </location>
</feature>
<dbReference type="SMART" id="SM01005">
    <property type="entry name" value="Ala_racemase_C"/>
    <property type="match status" value="1"/>
</dbReference>
<dbReference type="SUPFAM" id="SSF50621">
    <property type="entry name" value="Alanine racemase C-terminal domain-like"/>
    <property type="match status" value="1"/>
</dbReference>
<dbReference type="InterPro" id="IPR011079">
    <property type="entry name" value="Ala_racemase_C"/>
</dbReference>
<reference evidence="8 9" key="1">
    <citation type="submission" date="2020-08" db="EMBL/GenBank/DDBJ databases">
        <title>Sequencing the genomes of 1000 actinobacteria strains.</title>
        <authorList>
            <person name="Klenk H.-P."/>
        </authorList>
    </citation>
    <scope>NUCLEOTIDE SEQUENCE [LARGE SCALE GENOMIC DNA]</scope>
    <source>
        <strain evidence="8 9">DSM 45272</strain>
    </source>
</reference>
<gene>
    <name evidence="8" type="ORF">HDA45_000617</name>
</gene>
<name>A0A841AVJ0_9PSEU</name>
<dbReference type="GO" id="GO:0005829">
    <property type="term" value="C:cytosol"/>
    <property type="evidence" value="ECO:0007669"/>
    <property type="project" value="TreeGrafter"/>
</dbReference>
<protein>
    <recommendedName>
        <fullName evidence="4">Alanine racemase</fullName>
        <ecNumber evidence="4">5.1.1.1</ecNumber>
    </recommendedName>
</protein>
<dbReference type="GO" id="GO:0030632">
    <property type="term" value="P:D-alanine biosynthetic process"/>
    <property type="evidence" value="ECO:0007669"/>
    <property type="project" value="UniProtKB-UniRule"/>
</dbReference>
<evidence type="ECO:0000256" key="4">
    <source>
        <dbReference type="HAMAP-Rule" id="MF_01201"/>
    </source>
</evidence>
<dbReference type="FunFam" id="3.20.20.10:FF:000002">
    <property type="entry name" value="Alanine racemase"/>
    <property type="match status" value="1"/>
</dbReference>
<dbReference type="NCBIfam" id="TIGR00492">
    <property type="entry name" value="alr"/>
    <property type="match status" value="1"/>
</dbReference>
<dbReference type="SUPFAM" id="SSF51419">
    <property type="entry name" value="PLP-binding barrel"/>
    <property type="match status" value="1"/>
</dbReference>
<dbReference type="RefSeq" id="WP_184891780.1">
    <property type="nucleotide sequence ID" value="NZ_JACHMX010000001.1"/>
</dbReference>
<dbReference type="EMBL" id="JACHMX010000001">
    <property type="protein sequence ID" value="MBB5850530.1"/>
    <property type="molecule type" value="Genomic_DNA"/>
</dbReference>
<keyword evidence="3 4" id="KW-0413">Isomerase</keyword>
<evidence type="ECO:0000256" key="1">
    <source>
        <dbReference type="ARBA" id="ARBA00001933"/>
    </source>
</evidence>
<dbReference type="UniPathway" id="UPA00042">
    <property type="reaction ID" value="UER00497"/>
</dbReference>
<dbReference type="Gene3D" id="2.40.37.10">
    <property type="entry name" value="Lyase, Ornithine Decarboxylase, Chain A, domain 1"/>
    <property type="match status" value="1"/>
</dbReference>
<dbReference type="GO" id="GO:0008784">
    <property type="term" value="F:alanine racemase activity"/>
    <property type="evidence" value="ECO:0007669"/>
    <property type="project" value="UniProtKB-UniRule"/>
</dbReference>
<feature type="binding site" evidence="4 6">
    <location>
        <position position="308"/>
    </location>
    <ligand>
        <name>substrate</name>
    </ligand>
</feature>
<proteinExistence type="inferred from homology"/>
<evidence type="ECO:0000256" key="5">
    <source>
        <dbReference type="PIRSR" id="PIRSR600821-50"/>
    </source>
</evidence>
<keyword evidence="9" id="KW-1185">Reference proteome</keyword>
<dbReference type="EC" id="5.1.1.1" evidence="4"/>
<dbReference type="InterPro" id="IPR001608">
    <property type="entry name" value="Ala_racemase_N"/>
</dbReference>
<sequence>MIPPRSAVDIDLGAITSNLAAAKGLVSGADVMAVVKCDAYGHGATAVAQALDSAGVACFGVAFLEEALPLRAVAPETPILVFTEPAPGEEIATIEAGLTPTIASPDGVARLAAAARSTPLDVHLKIDTGLHRLGVAPEHAVEMALRAESTGLRVTGVWTHFATADDPGDPQLGVQRELFAATVERLRAAGVEPRHVHAANSSAALGDTRTHFTMVRLGAVLYGLRPGSSVPGLTGFRPAMSWRSSVVATQRVGEGERVGYGLRYRLETDSTLAVVPVGFGDGLPRLAGNRGRVIVHGSRRPIAGAVGMSHVIVDCGDTTVRVGDEVILLGRDGAGTDTEVTAEEIAQWSGTSVYEAVTRIAPGLSRRYSPVRPAIDVESR</sequence>
<comment type="similarity">
    <text evidence="4">Belongs to the alanine racemase family.</text>
</comment>
<dbReference type="Proteomes" id="UP000580861">
    <property type="component" value="Unassembled WGS sequence"/>
</dbReference>
<dbReference type="PRINTS" id="PR00992">
    <property type="entry name" value="ALARACEMASE"/>
</dbReference>
<evidence type="ECO:0000313" key="9">
    <source>
        <dbReference type="Proteomes" id="UP000580861"/>
    </source>
</evidence>
<feature type="active site" description="Proton acceptor; specific for L-alanine" evidence="4">
    <location>
        <position position="260"/>
    </location>
</feature>
<feature type="active site" description="Proton acceptor; specific for D-alanine" evidence="4">
    <location>
        <position position="36"/>
    </location>
</feature>
<dbReference type="GO" id="GO:0030170">
    <property type="term" value="F:pyridoxal phosphate binding"/>
    <property type="evidence" value="ECO:0007669"/>
    <property type="project" value="UniProtKB-UniRule"/>
</dbReference>
<dbReference type="AlphaFoldDB" id="A0A841AVJ0"/>
<comment type="cofactor">
    <cofactor evidence="1 4 5">
        <name>pyridoxal 5'-phosphate</name>
        <dbReference type="ChEBI" id="CHEBI:597326"/>
    </cofactor>
</comment>
<comment type="catalytic activity">
    <reaction evidence="4">
        <text>L-alanine = D-alanine</text>
        <dbReference type="Rhea" id="RHEA:20249"/>
        <dbReference type="ChEBI" id="CHEBI:57416"/>
        <dbReference type="ChEBI" id="CHEBI:57972"/>
        <dbReference type="EC" id="5.1.1.1"/>
    </reaction>
</comment>
<dbReference type="InterPro" id="IPR000821">
    <property type="entry name" value="Ala_racemase"/>
</dbReference>
<feature type="binding site" evidence="4 6">
    <location>
        <position position="132"/>
    </location>
    <ligand>
        <name>substrate</name>
    </ligand>
</feature>
<dbReference type="Pfam" id="PF01168">
    <property type="entry name" value="Ala_racemase_N"/>
    <property type="match status" value="1"/>
</dbReference>
<accession>A0A841AVJ0</accession>
<organism evidence="8 9">
    <name type="scientific">Amycolatopsis umgeniensis</name>
    <dbReference type="NCBI Taxonomy" id="336628"/>
    <lineage>
        <taxon>Bacteria</taxon>
        <taxon>Bacillati</taxon>
        <taxon>Actinomycetota</taxon>
        <taxon>Actinomycetes</taxon>
        <taxon>Pseudonocardiales</taxon>
        <taxon>Pseudonocardiaceae</taxon>
        <taxon>Amycolatopsis</taxon>
    </lineage>
</organism>
<dbReference type="InterPro" id="IPR029066">
    <property type="entry name" value="PLP-binding_barrel"/>
</dbReference>
<comment type="pathway">
    <text evidence="4">Amino-acid biosynthesis; D-alanine biosynthesis; D-alanine from L-alanine: step 1/1.</text>
</comment>
<comment type="caution">
    <text evidence="8">The sequence shown here is derived from an EMBL/GenBank/DDBJ whole genome shotgun (WGS) entry which is preliminary data.</text>
</comment>
<dbReference type="GO" id="GO:0009252">
    <property type="term" value="P:peptidoglycan biosynthetic process"/>
    <property type="evidence" value="ECO:0007669"/>
    <property type="project" value="TreeGrafter"/>
</dbReference>
<comment type="function">
    <text evidence="4">Catalyzes the interconversion of L-alanine and D-alanine. May also act on other amino acids.</text>
</comment>
<dbReference type="PANTHER" id="PTHR30511:SF0">
    <property type="entry name" value="ALANINE RACEMASE, CATABOLIC-RELATED"/>
    <property type="match status" value="1"/>
</dbReference>
<evidence type="ECO:0000256" key="3">
    <source>
        <dbReference type="ARBA" id="ARBA00023235"/>
    </source>
</evidence>
<evidence type="ECO:0000256" key="6">
    <source>
        <dbReference type="PIRSR" id="PIRSR600821-52"/>
    </source>
</evidence>
<dbReference type="PANTHER" id="PTHR30511">
    <property type="entry name" value="ALANINE RACEMASE"/>
    <property type="match status" value="1"/>
</dbReference>
<dbReference type="Gene3D" id="3.20.20.10">
    <property type="entry name" value="Alanine racemase"/>
    <property type="match status" value="1"/>
</dbReference>
<dbReference type="HAMAP" id="MF_01201">
    <property type="entry name" value="Ala_racemase"/>
    <property type="match status" value="1"/>
</dbReference>
<dbReference type="CDD" id="cd00430">
    <property type="entry name" value="PLPDE_III_AR"/>
    <property type="match status" value="1"/>
</dbReference>
<evidence type="ECO:0000256" key="2">
    <source>
        <dbReference type="ARBA" id="ARBA00022898"/>
    </source>
</evidence>
<dbReference type="Pfam" id="PF00842">
    <property type="entry name" value="Ala_racemase_C"/>
    <property type="match status" value="1"/>
</dbReference>
<keyword evidence="2 4" id="KW-0663">Pyridoxal phosphate</keyword>
<feature type="modified residue" description="N6-(pyridoxal phosphate)lysine" evidence="4 5">
    <location>
        <position position="36"/>
    </location>
</feature>